<keyword evidence="2" id="KW-1185">Reference proteome</keyword>
<name>X5MNI4_9HYPH</name>
<dbReference type="EMBL" id="HG966617">
    <property type="protein sequence ID" value="CDO61300.1"/>
    <property type="molecule type" value="Genomic_DNA"/>
</dbReference>
<dbReference type="InterPro" id="IPR009922">
    <property type="entry name" value="DUF1457"/>
</dbReference>
<gene>
    <name evidence="1" type="ORF">BN1012_Phect3088</name>
</gene>
<protein>
    <submittedName>
        <fullName evidence="1">Uncharacterized protein</fullName>
    </submittedName>
</protein>
<reference evidence="1 2" key="1">
    <citation type="journal article" date="2014" name="Front. Genet.">
        <title>Genome and metabolic network of "Candidatus Phaeomarinobacter ectocarpi" Ec32, a new candidate genus of Alphaproteobacteria frequently associated with brown algae.</title>
        <authorList>
            <person name="Dittami S.M."/>
            <person name="Barbeyron T."/>
            <person name="Boyen C."/>
            <person name="Cambefort J."/>
            <person name="Collet G."/>
            <person name="Delage L."/>
            <person name="Gobet A."/>
            <person name="Groisillier A."/>
            <person name="Leblanc C."/>
            <person name="Michel G."/>
            <person name="Scornet D."/>
            <person name="Siegel A."/>
            <person name="Tapia J.E."/>
            <person name="Tonon T."/>
        </authorList>
    </citation>
    <scope>NUCLEOTIDE SEQUENCE [LARGE SCALE GENOMIC DNA]</scope>
    <source>
        <strain evidence="1 2">Ec32</strain>
    </source>
</reference>
<evidence type="ECO:0000313" key="2">
    <source>
        <dbReference type="Proteomes" id="UP000032160"/>
    </source>
</evidence>
<evidence type="ECO:0000313" key="1">
    <source>
        <dbReference type="EMBL" id="CDO61300.1"/>
    </source>
</evidence>
<dbReference type="Pfam" id="PF07310">
    <property type="entry name" value="PAS_5"/>
    <property type="match status" value="1"/>
</dbReference>
<sequence>MSAVAAQSRQSLSNTLECYEPALALSEAPDRLRAFLQIYEDVRGDKVAPTRSDLDLRRLAKLLPDVTIMERLAPMSVIYRLMGTAVAERMGADLTGHNFLNYLGQTERSRIDLGVSLVTELPCGTFSVYENEYASGMTVRAESLALPLDAGTGHAPYLSLGLHSSQTPVSYGQEREESMIGTRWRDGVVIDLGYGVPDQATMDALKVEDDGTD</sequence>
<proteinExistence type="predicted"/>
<dbReference type="STRING" id="1458461.BN1012_Phect3088"/>
<dbReference type="Proteomes" id="UP000032160">
    <property type="component" value="Chromosome I"/>
</dbReference>
<dbReference type="HOGENOM" id="CLU_1292486_0_0_5"/>
<organism evidence="1 2">
    <name type="scientific">Candidatus Phaeomarinibacter ectocarpi</name>
    <dbReference type="NCBI Taxonomy" id="1458461"/>
    <lineage>
        <taxon>Bacteria</taxon>
        <taxon>Pseudomonadati</taxon>
        <taxon>Pseudomonadota</taxon>
        <taxon>Alphaproteobacteria</taxon>
        <taxon>Hyphomicrobiales</taxon>
        <taxon>Parvibaculaceae</taxon>
        <taxon>Candidatus Phaeomarinibacter</taxon>
    </lineage>
</organism>
<dbReference type="AlphaFoldDB" id="X5MNI4"/>
<dbReference type="OrthoDB" id="8480244at2"/>
<accession>X5MNI4</accession>
<dbReference type="KEGG" id="pect:BN1012_Phect3088"/>